<keyword evidence="1" id="KW-1133">Transmembrane helix</keyword>
<keyword evidence="3" id="KW-1185">Reference proteome</keyword>
<keyword evidence="1" id="KW-0472">Membrane</keyword>
<name>A0AAJ0BE59_9PEZI</name>
<organism evidence="2 3">
    <name type="scientific">Echria macrotheca</name>
    <dbReference type="NCBI Taxonomy" id="438768"/>
    <lineage>
        <taxon>Eukaryota</taxon>
        <taxon>Fungi</taxon>
        <taxon>Dikarya</taxon>
        <taxon>Ascomycota</taxon>
        <taxon>Pezizomycotina</taxon>
        <taxon>Sordariomycetes</taxon>
        <taxon>Sordariomycetidae</taxon>
        <taxon>Sordariales</taxon>
        <taxon>Schizotheciaceae</taxon>
        <taxon>Echria</taxon>
    </lineage>
</organism>
<feature type="transmembrane region" description="Helical" evidence="1">
    <location>
        <begin position="45"/>
        <end position="68"/>
    </location>
</feature>
<keyword evidence="1" id="KW-0812">Transmembrane</keyword>
<comment type="caution">
    <text evidence="2">The sequence shown here is derived from an EMBL/GenBank/DDBJ whole genome shotgun (WGS) entry which is preliminary data.</text>
</comment>
<dbReference type="EMBL" id="MU839833">
    <property type="protein sequence ID" value="KAK1755629.1"/>
    <property type="molecule type" value="Genomic_DNA"/>
</dbReference>
<protein>
    <submittedName>
        <fullName evidence="2">Uncharacterized protein</fullName>
    </submittedName>
</protein>
<proteinExistence type="predicted"/>
<evidence type="ECO:0000313" key="3">
    <source>
        <dbReference type="Proteomes" id="UP001239445"/>
    </source>
</evidence>
<evidence type="ECO:0000313" key="2">
    <source>
        <dbReference type="EMBL" id="KAK1755629.1"/>
    </source>
</evidence>
<dbReference type="Proteomes" id="UP001239445">
    <property type="component" value="Unassembled WGS sequence"/>
</dbReference>
<gene>
    <name evidence="2" type="ORF">QBC47DRAFT_401796</name>
</gene>
<accession>A0AAJ0BE59</accession>
<sequence>MSSSPTVTGTPISEMDPYGQLMALSCSAGYVKACNFLVTIMAFSILFWMLLACVILSPLFFYFCGGLVRLRNFAKKENEKIDAAAAGADIDLELGETLHRPSVRDFAAAHAHTSAPAS</sequence>
<dbReference type="AlphaFoldDB" id="A0AAJ0BE59"/>
<evidence type="ECO:0000256" key="1">
    <source>
        <dbReference type="SAM" id="Phobius"/>
    </source>
</evidence>
<reference evidence="2" key="1">
    <citation type="submission" date="2023-06" db="EMBL/GenBank/DDBJ databases">
        <title>Genome-scale phylogeny and comparative genomics of the fungal order Sordariales.</title>
        <authorList>
            <consortium name="Lawrence Berkeley National Laboratory"/>
            <person name="Hensen N."/>
            <person name="Bonometti L."/>
            <person name="Westerberg I."/>
            <person name="Brannstrom I.O."/>
            <person name="Guillou S."/>
            <person name="Cros-Aarteil S."/>
            <person name="Calhoun S."/>
            <person name="Haridas S."/>
            <person name="Kuo A."/>
            <person name="Mondo S."/>
            <person name="Pangilinan J."/>
            <person name="Riley R."/>
            <person name="Labutti K."/>
            <person name="Andreopoulos B."/>
            <person name="Lipzen A."/>
            <person name="Chen C."/>
            <person name="Yanf M."/>
            <person name="Daum C."/>
            <person name="Ng V."/>
            <person name="Clum A."/>
            <person name="Steindorff A."/>
            <person name="Ohm R."/>
            <person name="Martin F."/>
            <person name="Silar P."/>
            <person name="Natvig D."/>
            <person name="Lalanne C."/>
            <person name="Gautier V."/>
            <person name="Ament-Velasquez S.L."/>
            <person name="Kruys A."/>
            <person name="Hutchinson M.I."/>
            <person name="Powell A.J."/>
            <person name="Barry K."/>
            <person name="Miller A.N."/>
            <person name="Grigoriev I.V."/>
            <person name="Debuchy R."/>
            <person name="Gladieux P."/>
            <person name="Thoren M.H."/>
            <person name="Johannesson H."/>
        </authorList>
    </citation>
    <scope>NUCLEOTIDE SEQUENCE</scope>
    <source>
        <strain evidence="2">PSN4</strain>
    </source>
</reference>